<dbReference type="Proteomes" id="UP001500556">
    <property type="component" value="Unassembled WGS sequence"/>
</dbReference>
<keyword evidence="3" id="KW-1185">Reference proteome</keyword>
<keyword evidence="1" id="KW-0472">Membrane</keyword>
<keyword evidence="1" id="KW-1133">Transmembrane helix</keyword>
<gene>
    <name evidence="2" type="ORF">GCM10025782_28090</name>
</gene>
<name>A0ABP8YH13_9MICO</name>
<sequence length="104" mass="11653">MKPADAAKPPRPPRHCAYPRDMPAVTGRFLLARFASMLVSLLLLVGSFLVFTTFARNIDNDFVRWLTGVASLVVGLWFGYVFNHTVLAKIDPHGAQRQAVRTRQ</sequence>
<dbReference type="EMBL" id="BAABLO010000011">
    <property type="protein sequence ID" value="GAA4727779.1"/>
    <property type="molecule type" value="Genomic_DNA"/>
</dbReference>
<feature type="transmembrane region" description="Helical" evidence="1">
    <location>
        <begin position="62"/>
        <end position="82"/>
    </location>
</feature>
<comment type="caution">
    <text evidence="2">The sequence shown here is derived from an EMBL/GenBank/DDBJ whole genome shotgun (WGS) entry which is preliminary data.</text>
</comment>
<evidence type="ECO:0000313" key="3">
    <source>
        <dbReference type="Proteomes" id="UP001500556"/>
    </source>
</evidence>
<accession>A0ABP8YH13</accession>
<protein>
    <submittedName>
        <fullName evidence="2">Uncharacterized protein</fullName>
    </submittedName>
</protein>
<feature type="transmembrane region" description="Helical" evidence="1">
    <location>
        <begin position="30"/>
        <end position="50"/>
    </location>
</feature>
<organism evidence="2 3">
    <name type="scientific">Pedococcus ginsenosidimutans</name>
    <dbReference type="NCBI Taxonomy" id="490570"/>
    <lineage>
        <taxon>Bacteria</taxon>
        <taxon>Bacillati</taxon>
        <taxon>Actinomycetota</taxon>
        <taxon>Actinomycetes</taxon>
        <taxon>Micrococcales</taxon>
        <taxon>Intrasporangiaceae</taxon>
        <taxon>Pedococcus</taxon>
    </lineage>
</organism>
<proteinExistence type="predicted"/>
<reference evidence="3" key="1">
    <citation type="journal article" date="2019" name="Int. J. Syst. Evol. Microbiol.">
        <title>The Global Catalogue of Microorganisms (GCM) 10K type strain sequencing project: providing services to taxonomists for standard genome sequencing and annotation.</title>
        <authorList>
            <consortium name="The Broad Institute Genomics Platform"/>
            <consortium name="The Broad Institute Genome Sequencing Center for Infectious Disease"/>
            <person name="Wu L."/>
            <person name="Ma J."/>
        </authorList>
    </citation>
    <scope>NUCLEOTIDE SEQUENCE [LARGE SCALE GENOMIC DNA]</scope>
    <source>
        <strain evidence="3">JCM 18961</strain>
    </source>
</reference>
<evidence type="ECO:0000313" key="2">
    <source>
        <dbReference type="EMBL" id="GAA4727779.1"/>
    </source>
</evidence>
<keyword evidence="1" id="KW-0812">Transmembrane</keyword>
<evidence type="ECO:0000256" key="1">
    <source>
        <dbReference type="SAM" id="Phobius"/>
    </source>
</evidence>